<evidence type="ECO:0000256" key="8">
    <source>
        <dbReference type="ARBA" id="ARBA00022989"/>
    </source>
</evidence>
<evidence type="ECO:0000313" key="14">
    <source>
        <dbReference type="EMBL" id="GJN88310.1"/>
    </source>
</evidence>
<keyword evidence="5 12" id="KW-0999">Mitochondrion inner membrane</keyword>
<evidence type="ECO:0000256" key="12">
    <source>
        <dbReference type="RuleBase" id="RU367146"/>
    </source>
</evidence>
<evidence type="ECO:0000256" key="3">
    <source>
        <dbReference type="ARBA" id="ARBA00022448"/>
    </source>
</evidence>
<accession>A0AAV5G751</accession>
<dbReference type="InterPro" id="IPR013875">
    <property type="entry name" value="Pam17"/>
</dbReference>
<organism evidence="14 15">
    <name type="scientific">Rhodotorula paludigena</name>
    <dbReference type="NCBI Taxonomy" id="86838"/>
    <lineage>
        <taxon>Eukaryota</taxon>
        <taxon>Fungi</taxon>
        <taxon>Dikarya</taxon>
        <taxon>Basidiomycota</taxon>
        <taxon>Pucciniomycotina</taxon>
        <taxon>Microbotryomycetes</taxon>
        <taxon>Sporidiobolales</taxon>
        <taxon>Sporidiobolaceae</taxon>
        <taxon>Rhodotorula</taxon>
    </lineage>
</organism>
<evidence type="ECO:0000256" key="1">
    <source>
        <dbReference type="ARBA" id="ARBA00004448"/>
    </source>
</evidence>
<dbReference type="EMBL" id="BQKY01000003">
    <property type="protein sequence ID" value="GJN88310.1"/>
    <property type="molecule type" value="Genomic_DNA"/>
</dbReference>
<keyword evidence="4 12" id="KW-0812">Transmembrane</keyword>
<feature type="transmembrane region" description="Helical" evidence="12">
    <location>
        <begin position="112"/>
        <end position="138"/>
    </location>
</feature>
<comment type="function">
    <text evidence="12">Component of the PAM complex, a complex required for the translocation of transit peptide-containing proteins from the inner membrane into the mitochondrial matrix in an ATP-dependent manner.</text>
</comment>
<comment type="subcellular location">
    <subcellularLocation>
        <location evidence="1 12">Mitochondrion inner membrane</location>
        <topology evidence="1 12">Multi-pass membrane protein</topology>
    </subcellularLocation>
</comment>
<dbReference type="GO" id="GO:0001405">
    <property type="term" value="C:PAM complex, Tim23 associated import motor"/>
    <property type="evidence" value="ECO:0007669"/>
    <property type="project" value="UniProtKB-UniRule"/>
</dbReference>
<feature type="transmembrane region" description="Helical" evidence="12">
    <location>
        <begin position="74"/>
        <end position="96"/>
    </location>
</feature>
<evidence type="ECO:0000256" key="10">
    <source>
        <dbReference type="ARBA" id="ARBA00023128"/>
    </source>
</evidence>
<keyword evidence="8 12" id="KW-1133">Transmembrane helix</keyword>
<comment type="similarity">
    <text evidence="2 12">Belongs to the PAM17 family.</text>
</comment>
<dbReference type="Pfam" id="PF08566">
    <property type="entry name" value="Pam17"/>
    <property type="match status" value="1"/>
</dbReference>
<evidence type="ECO:0000256" key="13">
    <source>
        <dbReference type="SAM" id="MobiDB-lite"/>
    </source>
</evidence>
<dbReference type="PANTHER" id="PTHR28021:SF1">
    <property type="entry name" value="PRESEQUENCE TRANSLOCATED-ASSOCIATED MOTOR SUBUNIT PAM17, MITOCHONDRIAL"/>
    <property type="match status" value="1"/>
</dbReference>
<evidence type="ECO:0000256" key="9">
    <source>
        <dbReference type="ARBA" id="ARBA00023010"/>
    </source>
</evidence>
<dbReference type="Proteomes" id="UP001342314">
    <property type="component" value="Unassembled WGS sequence"/>
</dbReference>
<keyword evidence="6 12" id="KW-0653">Protein transport</keyword>
<evidence type="ECO:0000256" key="7">
    <source>
        <dbReference type="ARBA" id="ARBA00022946"/>
    </source>
</evidence>
<evidence type="ECO:0000256" key="11">
    <source>
        <dbReference type="ARBA" id="ARBA00023136"/>
    </source>
</evidence>
<dbReference type="GO" id="GO:0030150">
    <property type="term" value="P:protein import into mitochondrial matrix"/>
    <property type="evidence" value="ECO:0007669"/>
    <property type="project" value="UniProtKB-UniRule"/>
</dbReference>
<reference evidence="14 15" key="1">
    <citation type="submission" date="2021-12" db="EMBL/GenBank/DDBJ databases">
        <title>High titer production of polyol ester of fatty acids by Rhodotorula paludigena BS15 towards product separation-free biomass refinery.</title>
        <authorList>
            <person name="Mano J."/>
            <person name="Ono H."/>
            <person name="Tanaka T."/>
            <person name="Naito K."/>
            <person name="Sushida H."/>
            <person name="Ike M."/>
            <person name="Tokuyasu K."/>
            <person name="Kitaoka M."/>
        </authorList>
    </citation>
    <scope>NUCLEOTIDE SEQUENCE [LARGE SCALE GENOMIC DNA]</scope>
    <source>
        <strain evidence="14 15">BS15</strain>
    </source>
</reference>
<keyword evidence="3 12" id="KW-0813">Transport</keyword>
<comment type="caution">
    <text evidence="14">The sequence shown here is derived from an EMBL/GenBank/DDBJ whole genome shotgun (WGS) entry which is preliminary data.</text>
</comment>
<gene>
    <name evidence="14" type="ORF">Rhopal_001275-T1</name>
</gene>
<name>A0AAV5G751_9BASI</name>
<dbReference type="PANTHER" id="PTHR28021">
    <property type="entry name" value="PRESEQUENCE TRANSLOCATED-ASSOCIATED MOTOR SUBUNIT PAM17, MITOCHONDRIAL"/>
    <property type="match status" value="1"/>
</dbReference>
<comment type="subunit">
    <text evidence="12">Component of the PAM complex.</text>
</comment>
<evidence type="ECO:0000256" key="2">
    <source>
        <dbReference type="ARBA" id="ARBA00006837"/>
    </source>
</evidence>
<evidence type="ECO:0000256" key="6">
    <source>
        <dbReference type="ARBA" id="ARBA00022927"/>
    </source>
</evidence>
<keyword evidence="10 12" id="KW-0496">Mitochondrion</keyword>
<keyword evidence="7" id="KW-0809">Transit peptide</keyword>
<dbReference type="AlphaFoldDB" id="A0AAV5G751"/>
<evidence type="ECO:0000256" key="5">
    <source>
        <dbReference type="ARBA" id="ARBA00022792"/>
    </source>
</evidence>
<proteinExistence type="inferred from homology"/>
<keyword evidence="11 12" id="KW-0472">Membrane</keyword>
<feature type="region of interest" description="Disordered" evidence="13">
    <location>
        <begin position="1"/>
        <end position="34"/>
    </location>
</feature>
<evidence type="ECO:0000256" key="4">
    <source>
        <dbReference type="ARBA" id="ARBA00022692"/>
    </source>
</evidence>
<keyword evidence="9 12" id="KW-0811">Translocation</keyword>
<protein>
    <recommendedName>
        <fullName evidence="12">Presequence translocated-associated motor subunit PAM17</fullName>
    </recommendedName>
</protein>
<evidence type="ECO:0000313" key="15">
    <source>
        <dbReference type="Proteomes" id="UP001342314"/>
    </source>
</evidence>
<keyword evidence="15" id="KW-1185">Reference proteome</keyword>
<sequence>MATLRSTLAPALRASARPRTAPVPSPSSSSSLSLPRRLASSEAKAAQPSTAADVAAARTLDWPSYLALRRSQRLYGLVASVPTTLIGFTAGAGYFATIESDPTNTIMGFEPVIIYGAATLGCVALGWLSGPTIGGALWRLTHRNVAKAMEAKDKDFFRHISRWRADPTRQSAANPSPDYYAEKVGSLRQYRTWLRDQATFRRKAQFGSGDEAVY</sequence>